<sequence>MNPEKTFALHIFTVNAGGGHYATLKALKEIIQQQKRPWQITVTDIGELIKLLDPYKKLFGVDANDVYNDMLSMDWTWFHPVTMFLDKFFIQLLYPKAVKLGEKHWKKQTSIDLVISLIPLHNRAIWESLQRVHPETPMVTILTDFADVPPHFWLEPKTKSYFICGTERATNQARALGISEKYIIQNTGLIVHPQFYQPIAINRQIERQRLGLEPDKITAIVSFGAKGSKTILNIARLIESISDKLQVIFLCGTNQKIHQTLQEHPTKLKQHIQGFTEEVAYFMNLADFFIGKPGSISISEALVMNLPVILDCNCATLMNEKYNADWIVEKQVGIVIKSFQQIVPAIEELLQPENWLRYKANVKAIQNRAIFAVPEILQNIMNQEL</sequence>
<dbReference type="GO" id="GO:0016758">
    <property type="term" value="F:hexosyltransferase activity"/>
    <property type="evidence" value="ECO:0007669"/>
    <property type="project" value="InterPro"/>
</dbReference>
<dbReference type="RefSeq" id="WP_190608634.1">
    <property type="nucleotide sequence ID" value="NZ_CP021056.1"/>
</dbReference>
<organism evidence="2 3">
    <name type="scientific">Richelia sinica FACHB-800</name>
    <dbReference type="NCBI Taxonomy" id="1357546"/>
    <lineage>
        <taxon>Bacteria</taxon>
        <taxon>Bacillati</taxon>
        <taxon>Cyanobacteriota</taxon>
        <taxon>Cyanophyceae</taxon>
        <taxon>Nostocales</taxon>
        <taxon>Nostocaceae</taxon>
        <taxon>Richelia</taxon>
    </lineage>
</organism>
<dbReference type="PANTHER" id="PTHR43025:SF3">
    <property type="entry name" value="MONOGALACTOSYLDIACYLGLYCEROL SYNTHASE 1, CHLOROPLASTIC"/>
    <property type="match status" value="1"/>
</dbReference>
<dbReference type="EMBL" id="CP021056">
    <property type="protein sequence ID" value="QXE26025.1"/>
    <property type="molecule type" value="Genomic_DNA"/>
</dbReference>
<dbReference type="PANTHER" id="PTHR43025">
    <property type="entry name" value="MONOGALACTOSYLDIACYLGLYCEROL SYNTHASE"/>
    <property type="match status" value="1"/>
</dbReference>
<evidence type="ECO:0000313" key="3">
    <source>
        <dbReference type="Proteomes" id="UP000683511"/>
    </source>
</evidence>
<keyword evidence="3" id="KW-1185">Reference proteome</keyword>
<feature type="domain" description="Glycosyl transferase family 28 C-terminal" evidence="1">
    <location>
        <begin position="229"/>
        <end position="352"/>
    </location>
</feature>
<dbReference type="Pfam" id="PF04101">
    <property type="entry name" value="Glyco_tran_28_C"/>
    <property type="match status" value="1"/>
</dbReference>
<evidence type="ECO:0000259" key="1">
    <source>
        <dbReference type="Pfam" id="PF04101"/>
    </source>
</evidence>
<accession>A0A975Y770</accession>
<proteinExistence type="predicted"/>
<dbReference type="InterPro" id="IPR007235">
    <property type="entry name" value="Glyco_trans_28_C"/>
</dbReference>
<name>A0A975Y770_9NOST</name>
<dbReference type="AlphaFoldDB" id="A0A975Y770"/>
<protein>
    <submittedName>
        <fullName evidence="2">Monogalactosyldiacylglycerol synthase</fullName>
    </submittedName>
</protein>
<dbReference type="SUPFAM" id="SSF53756">
    <property type="entry name" value="UDP-Glycosyltransferase/glycogen phosphorylase"/>
    <property type="match status" value="1"/>
</dbReference>
<dbReference type="KEGG" id="rsin:B6N60_04752"/>
<evidence type="ECO:0000313" key="2">
    <source>
        <dbReference type="EMBL" id="QXE26025.1"/>
    </source>
</evidence>
<dbReference type="Gene3D" id="3.40.50.2000">
    <property type="entry name" value="Glycogen Phosphorylase B"/>
    <property type="match status" value="1"/>
</dbReference>
<gene>
    <name evidence="2" type="ORF">B6N60_04752</name>
</gene>
<dbReference type="Proteomes" id="UP000683511">
    <property type="component" value="Chromosome"/>
</dbReference>
<reference evidence="2" key="1">
    <citation type="submission" date="2017-04" db="EMBL/GenBank/DDBJ databases">
        <title>Genome deletions in a multicellular cyanobacterial endosymbiont for morphological adaptation in marine diatoms.</title>
        <authorList>
            <person name="Wang Y."/>
            <person name="Gao H."/>
            <person name="Li R."/>
            <person name="Xu X."/>
        </authorList>
    </citation>
    <scope>NUCLEOTIDE SEQUENCE</scope>
    <source>
        <strain evidence="2">FACHB 800</strain>
    </source>
</reference>
<dbReference type="InterPro" id="IPR050519">
    <property type="entry name" value="Glycosyltransf_28_UgtP"/>
</dbReference>